<proteinExistence type="predicted"/>
<evidence type="ECO:0000259" key="3">
    <source>
        <dbReference type="Pfam" id="PF08239"/>
    </source>
</evidence>
<dbReference type="AlphaFoldDB" id="A0A2N5X0P4"/>
<dbReference type="InterPro" id="IPR027385">
    <property type="entry name" value="Beta-barrel_OMP"/>
</dbReference>
<protein>
    <submittedName>
        <fullName evidence="5">Uncharacterized protein</fullName>
    </submittedName>
</protein>
<keyword evidence="1 2" id="KW-0732">Signal</keyword>
<dbReference type="Proteomes" id="UP000235005">
    <property type="component" value="Unassembled WGS sequence"/>
</dbReference>
<evidence type="ECO:0000256" key="1">
    <source>
        <dbReference type="ARBA" id="ARBA00022729"/>
    </source>
</evidence>
<evidence type="ECO:0000313" key="5">
    <source>
        <dbReference type="EMBL" id="PLW68054.1"/>
    </source>
</evidence>
<feature type="domain" description="SH3b" evidence="3">
    <location>
        <begin position="39"/>
        <end position="84"/>
    </location>
</feature>
<dbReference type="Gene3D" id="2.40.160.20">
    <property type="match status" value="1"/>
</dbReference>
<gene>
    <name evidence="5" type="ORF">C0039_13905</name>
</gene>
<evidence type="ECO:0000256" key="2">
    <source>
        <dbReference type="SAM" id="SignalP"/>
    </source>
</evidence>
<accession>A0A2N5X0P4</accession>
<dbReference type="Gene3D" id="2.30.30.40">
    <property type="entry name" value="SH3 Domains"/>
    <property type="match status" value="1"/>
</dbReference>
<feature type="signal peptide" evidence="2">
    <location>
        <begin position="1"/>
        <end position="22"/>
    </location>
</feature>
<evidence type="ECO:0000313" key="6">
    <source>
        <dbReference type="Proteomes" id="UP000235005"/>
    </source>
</evidence>
<organism evidence="5 6">
    <name type="scientific">Pseudohalioglobus lutimaris</name>
    <dbReference type="NCBI Taxonomy" id="1737061"/>
    <lineage>
        <taxon>Bacteria</taxon>
        <taxon>Pseudomonadati</taxon>
        <taxon>Pseudomonadota</taxon>
        <taxon>Gammaproteobacteria</taxon>
        <taxon>Cellvibrionales</taxon>
        <taxon>Halieaceae</taxon>
        <taxon>Pseudohalioglobus</taxon>
    </lineage>
</organism>
<dbReference type="InterPro" id="IPR003646">
    <property type="entry name" value="SH3-like_bac-type"/>
</dbReference>
<dbReference type="InterPro" id="IPR011250">
    <property type="entry name" value="OMP/PagP_B-barrel"/>
</dbReference>
<keyword evidence="6" id="KW-1185">Reference proteome</keyword>
<name>A0A2N5X0P4_9GAMM</name>
<evidence type="ECO:0000259" key="4">
    <source>
        <dbReference type="Pfam" id="PF13505"/>
    </source>
</evidence>
<dbReference type="SUPFAM" id="SSF56925">
    <property type="entry name" value="OMPA-like"/>
    <property type="match status" value="1"/>
</dbReference>
<dbReference type="Pfam" id="PF08239">
    <property type="entry name" value="SH3_3"/>
    <property type="match status" value="1"/>
</dbReference>
<reference evidence="5 6" key="1">
    <citation type="submission" date="2018-01" db="EMBL/GenBank/DDBJ databases">
        <title>The draft genome sequence of Halioglobus lutimaris HF004.</title>
        <authorList>
            <person name="Du Z.-J."/>
            <person name="Shi M.-J."/>
        </authorList>
    </citation>
    <scope>NUCLEOTIDE SEQUENCE [LARGE SCALE GENOMIC DNA]</scope>
    <source>
        <strain evidence="5 6">HF004</strain>
    </source>
</reference>
<feature type="domain" description="Outer membrane protein beta-barrel" evidence="4">
    <location>
        <begin position="99"/>
        <end position="245"/>
    </location>
</feature>
<dbReference type="OrthoDB" id="9148835at2"/>
<feature type="chain" id="PRO_5014917933" evidence="2">
    <location>
        <begin position="23"/>
        <end position="248"/>
    </location>
</feature>
<dbReference type="EMBL" id="PKUS01000019">
    <property type="protein sequence ID" value="PLW68054.1"/>
    <property type="molecule type" value="Genomic_DNA"/>
</dbReference>
<comment type="caution">
    <text evidence="5">The sequence shown here is derived from an EMBL/GenBank/DDBJ whole genome shotgun (WGS) entry which is preliminary data.</text>
</comment>
<dbReference type="RefSeq" id="WP_101518398.1">
    <property type="nucleotide sequence ID" value="NZ_PKUS01000019.1"/>
</dbReference>
<sequence>MHPVLQLFTLIALLLIPQAALADAESLRESHVVEAYIELHTHPGRNYPVFYVAERGESIELLKRRTDWIKVRNVRGIEGWVHVDAIGRTVDDRGEVLGFTTPDQDDFNTRDWELGIMLGDLDGSDAITGYGAYHFTRNLSVEAAYTENYGDFSDGKMFTGSIVHQMFPQWRYSPFFTIGGGTRETNPRSTLVDTEDRSDGVASVGAGIRIYLTGRLMLRLQYKHYVVMTDRDDDEEAGEWKLGISAFY</sequence>
<dbReference type="Pfam" id="PF13505">
    <property type="entry name" value="OMP_b-brl"/>
    <property type="match status" value="1"/>
</dbReference>